<dbReference type="Proteomes" id="UP000250321">
    <property type="component" value="Unassembled WGS sequence"/>
</dbReference>
<evidence type="ECO:0000256" key="4">
    <source>
        <dbReference type="RuleBase" id="RU003690"/>
    </source>
</evidence>
<dbReference type="PANTHER" id="PTHR10353:SF137">
    <property type="entry name" value="MYROSINASE 3-RELATED"/>
    <property type="match status" value="1"/>
</dbReference>
<protein>
    <submittedName>
        <fullName evidence="6">Beta-glucosidase 12-like</fullName>
    </submittedName>
</protein>
<reference evidence="6 7" key="1">
    <citation type="submission" date="2018-02" db="EMBL/GenBank/DDBJ databases">
        <title>Draft genome of wild Prunus yedoensis var. nudiflora.</title>
        <authorList>
            <person name="Baek S."/>
            <person name="Kim J.-H."/>
            <person name="Choi K."/>
            <person name="Kim G.-B."/>
            <person name="Cho A."/>
            <person name="Jang H."/>
            <person name="Shin C.-H."/>
            <person name="Yu H.-J."/>
            <person name="Mun J.-H."/>
        </authorList>
    </citation>
    <scope>NUCLEOTIDE SEQUENCE [LARGE SCALE GENOMIC DNA]</scope>
    <source>
        <strain evidence="7">cv. Jeju island</strain>
        <tissue evidence="6">Leaf</tissue>
    </source>
</reference>
<organism evidence="6 7">
    <name type="scientific">Prunus yedoensis var. nudiflora</name>
    <dbReference type="NCBI Taxonomy" id="2094558"/>
    <lineage>
        <taxon>Eukaryota</taxon>
        <taxon>Viridiplantae</taxon>
        <taxon>Streptophyta</taxon>
        <taxon>Embryophyta</taxon>
        <taxon>Tracheophyta</taxon>
        <taxon>Spermatophyta</taxon>
        <taxon>Magnoliopsida</taxon>
        <taxon>eudicotyledons</taxon>
        <taxon>Gunneridae</taxon>
        <taxon>Pentapetalae</taxon>
        <taxon>rosids</taxon>
        <taxon>fabids</taxon>
        <taxon>Rosales</taxon>
        <taxon>Rosaceae</taxon>
        <taxon>Amygdaloideae</taxon>
        <taxon>Amygdaleae</taxon>
        <taxon>Prunus</taxon>
    </lineage>
</organism>
<dbReference type="Pfam" id="PF00232">
    <property type="entry name" value="Glyco_hydro_1"/>
    <property type="match status" value="2"/>
</dbReference>
<evidence type="ECO:0000256" key="3">
    <source>
        <dbReference type="ARBA" id="ARBA00023295"/>
    </source>
</evidence>
<dbReference type="Gene3D" id="3.20.20.80">
    <property type="entry name" value="Glycosidases"/>
    <property type="match status" value="2"/>
</dbReference>
<dbReference type="InterPro" id="IPR001360">
    <property type="entry name" value="Glyco_hydro_1"/>
</dbReference>
<keyword evidence="7" id="KW-1185">Reference proteome</keyword>
<evidence type="ECO:0000256" key="5">
    <source>
        <dbReference type="SAM" id="SignalP"/>
    </source>
</evidence>
<evidence type="ECO:0000256" key="1">
    <source>
        <dbReference type="ARBA" id="ARBA00010838"/>
    </source>
</evidence>
<keyword evidence="5" id="KW-0732">Signal</keyword>
<name>A0A314UVJ3_PRUYE</name>
<sequence>MAMMRLGAFLFCVVLLFGSAFTNSKAAVNTDPQLRPICELLDNRKSFDVLEPEFIFGTASATYQCAGAVQTDGRGPSIWDNYTHSHPERIKDGSNGDIAVDQYHQYKGDVEIMKNISVDAYRLSISWSRVLPNGTLSKGEYGWDQLLQHDDFIVFAKLCFENFGDRVKYWVTLNEPYTVSHHGYAVGCHAPGRCSAWQNLNCTGGDSGTEPYLVTHHQLLAHAAAVKLYKDEYQAYQNGSIGITLVSHWFEPASNSTKDRSAANRSLDFMFGWFMDPLTSGDYPHSMRSIVRERLPKFTDEESKSLKGSYDFIGINYYSARYASHEPLVSYEHESYLTDPHVNVTTELNGVPIGQQAASDWLYIYPKGIYDLVHYTKEKYNDPIIYITENGVDEFNDPKIPLEQALNDTYRIDFYYRHLCYLHAAMREGAKVKGYFAWSLLDNFEWNDGYTVRFGIIYVDYNKGVHDLQRYLKRSAEWFKNFLKK</sequence>
<dbReference type="PANTHER" id="PTHR10353">
    <property type="entry name" value="GLYCOSYL HYDROLASE"/>
    <property type="match status" value="1"/>
</dbReference>
<evidence type="ECO:0000256" key="2">
    <source>
        <dbReference type="ARBA" id="ARBA00022801"/>
    </source>
</evidence>
<comment type="caution">
    <text evidence="6">The sequence shown here is derived from an EMBL/GenBank/DDBJ whole genome shotgun (WGS) entry which is preliminary data.</text>
</comment>
<feature type="chain" id="PRO_5016333882" evidence="5">
    <location>
        <begin position="27"/>
        <end position="485"/>
    </location>
</feature>
<dbReference type="GO" id="GO:0008422">
    <property type="term" value="F:beta-glucosidase activity"/>
    <property type="evidence" value="ECO:0007669"/>
    <property type="project" value="TreeGrafter"/>
</dbReference>
<dbReference type="FunFam" id="3.20.20.80:FF:000020">
    <property type="entry name" value="Beta-glucosidase 12"/>
    <property type="match status" value="1"/>
</dbReference>
<dbReference type="SUPFAM" id="SSF51445">
    <property type="entry name" value="(Trans)glycosidases"/>
    <property type="match status" value="1"/>
</dbReference>
<dbReference type="AlphaFoldDB" id="A0A314UVJ3"/>
<feature type="signal peptide" evidence="5">
    <location>
        <begin position="1"/>
        <end position="26"/>
    </location>
</feature>
<keyword evidence="2" id="KW-0378">Hydrolase</keyword>
<dbReference type="EMBL" id="PJQY01003006">
    <property type="protein sequence ID" value="PQM40948.1"/>
    <property type="molecule type" value="Genomic_DNA"/>
</dbReference>
<evidence type="ECO:0000313" key="6">
    <source>
        <dbReference type="EMBL" id="PQM40948.1"/>
    </source>
</evidence>
<dbReference type="GO" id="GO:0005975">
    <property type="term" value="P:carbohydrate metabolic process"/>
    <property type="evidence" value="ECO:0007669"/>
    <property type="project" value="InterPro"/>
</dbReference>
<dbReference type="STRING" id="2094558.A0A314UVJ3"/>
<comment type="similarity">
    <text evidence="1 4">Belongs to the glycosyl hydrolase 1 family.</text>
</comment>
<dbReference type="OrthoDB" id="65569at2759"/>
<gene>
    <name evidence="6" type="ORF">Pyn_02697</name>
</gene>
<dbReference type="PRINTS" id="PR00131">
    <property type="entry name" value="GLHYDRLASE1"/>
</dbReference>
<accession>A0A314UVJ3</accession>
<dbReference type="InterPro" id="IPR017853">
    <property type="entry name" value="GH"/>
</dbReference>
<keyword evidence="3" id="KW-0326">Glycosidase</keyword>
<evidence type="ECO:0000313" key="7">
    <source>
        <dbReference type="Proteomes" id="UP000250321"/>
    </source>
</evidence>
<proteinExistence type="inferred from homology"/>